<dbReference type="PANTHER" id="PTHR15710">
    <property type="entry name" value="E3 UBIQUITIN-PROTEIN LIGASE PRAJA"/>
    <property type="match status" value="1"/>
</dbReference>
<dbReference type="GO" id="GO:0005737">
    <property type="term" value="C:cytoplasm"/>
    <property type="evidence" value="ECO:0007669"/>
    <property type="project" value="TreeGrafter"/>
</dbReference>
<evidence type="ECO:0000256" key="1">
    <source>
        <dbReference type="ARBA" id="ARBA00000900"/>
    </source>
</evidence>
<dbReference type="EC" id="2.3.2.27" evidence="2"/>
<comment type="catalytic activity">
    <reaction evidence="1">
        <text>S-ubiquitinyl-[E2 ubiquitin-conjugating enzyme]-L-cysteine + [acceptor protein]-L-lysine = [E2 ubiquitin-conjugating enzyme]-L-cysteine + N(6)-ubiquitinyl-[acceptor protein]-L-lysine.</text>
        <dbReference type="EC" id="2.3.2.27"/>
    </reaction>
</comment>
<keyword evidence="12" id="KW-1185">Reference proteome</keyword>
<dbReference type="EMBL" id="KZ305031">
    <property type="protein sequence ID" value="PIA48698.1"/>
    <property type="molecule type" value="Genomic_DNA"/>
</dbReference>
<feature type="domain" description="RING-type" evidence="10">
    <location>
        <begin position="188"/>
        <end position="229"/>
    </location>
</feature>
<dbReference type="Pfam" id="PF14369">
    <property type="entry name" value="Zn_ribbon_19"/>
    <property type="match status" value="1"/>
</dbReference>
<dbReference type="SUPFAM" id="SSF57850">
    <property type="entry name" value="RING/U-box"/>
    <property type="match status" value="1"/>
</dbReference>
<keyword evidence="7" id="KW-0862">Zinc</keyword>
<organism evidence="11 12">
    <name type="scientific">Aquilegia coerulea</name>
    <name type="common">Rocky mountain columbine</name>
    <dbReference type="NCBI Taxonomy" id="218851"/>
    <lineage>
        <taxon>Eukaryota</taxon>
        <taxon>Viridiplantae</taxon>
        <taxon>Streptophyta</taxon>
        <taxon>Embryophyta</taxon>
        <taxon>Tracheophyta</taxon>
        <taxon>Spermatophyta</taxon>
        <taxon>Magnoliopsida</taxon>
        <taxon>Ranunculales</taxon>
        <taxon>Ranunculaceae</taxon>
        <taxon>Thalictroideae</taxon>
        <taxon>Aquilegia</taxon>
    </lineage>
</organism>
<dbReference type="PANTHER" id="PTHR15710:SF34">
    <property type="entry name" value="E3 UBIQUITIN-PROTEIN LIGASE RHC1A-RELATED"/>
    <property type="match status" value="1"/>
</dbReference>
<reference evidence="11 12" key="1">
    <citation type="submission" date="2017-09" db="EMBL/GenBank/DDBJ databases">
        <title>WGS assembly of Aquilegia coerulea Goldsmith.</title>
        <authorList>
            <person name="Hodges S."/>
            <person name="Kramer E."/>
            <person name="Nordborg M."/>
            <person name="Tomkins J."/>
            <person name="Borevitz J."/>
            <person name="Derieg N."/>
            <person name="Yan J."/>
            <person name="Mihaltcheva S."/>
            <person name="Hayes R.D."/>
            <person name="Rokhsar D."/>
        </authorList>
    </citation>
    <scope>NUCLEOTIDE SEQUENCE [LARGE SCALE GENOMIC DNA]</scope>
    <source>
        <strain evidence="12">cv. Goldsmith</strain>
    </source>
</reference>
<dbReference type="OrthoDB" id="8062037at2759"/>
<dbReference type="FunCoup" id="A0A2G5DYW3">
    <property type="interactions" value="3119"/>
</dbReference>
<evidence type="ECO:0000256" key="2">
    <source>
        <dbReference type="ARBA" id="ARBA00012483"/>
    </source>
</evidence>
<dbReference type="InterPro" id="IPR039525">
    <property type="entry name" value="RNF126-like_zinc-ribbon"/>
</dbReference>
<dbReference type="PROSITE" id="PS50089">
    <property type="entry name" value="ZF_RING_2"/>
    <property type="match status" value="1"/>
</dbReference>
<dbReference type="Proteomes" id="UP000230069">
    <property type="component" value="Unassembled WGS sequence"/>
</dbReference>
<dbReference type="GO" id="GO:0061630">
    <property type="term" value="F:ubiquitin protein ligase activity"/>
    <property type="evidence" value="ECO:0007669"/>
    <property type="project" value="UniProtKB-EC"/>
</dbReference>
<dbReference type="SMART" id="SM00184">
    <property type="entry name" value="RING"/>
    <property type="match status" value="1"/>
</dbReference>
<evidence type="ECO:0000313" key="12">
    <source>
        <dbReference type="Proteomes" id="UP000230069"/>
    </source>
</evidence>
<feature type="compositionally biased region" description="Low complexity" evidence="9">
    <location>
        <begin position="235"/>
        <end position="262"/>
    </location>
</feature>
<dbReference type="Gene3D" id="3.30.40.10">
    <property type="entry name" value="Zinc/RING finger domain, C3HC4 (zinc finger)"/>
    <property type="match status" value="1"/>
</dbReference>
<keyword evidence="4" id="KW-0479">Metal-binding</keyword>
<proteinExistence type="predicted"/>
<dbReference type="GO" id="GO:0008270">
    <property type="term" value="F:zinc ion binding"/>
    <property type="evidence" value="ECO:0007669"/>
    <property type="project" value="UniProtKB-KW"/>
</dbReference>
<name>A0A2G5DYW3_AQUCA</name>
<gene>
    <name evidence="11" type="ORF">AQUCO_01400932v1</name>
</gene>
<accession>A0A2G5DYW3</accession>
<keyword evidence="3" id="KW-0808">Transferase</keyword>
<dbReference type="CDD" id="cd16667">
    <property type="entry name" value="RING-H2_RNF126-like"/>
    <property type="match status" value="1"/>
</dbReference>
<feature type="compositionally biased region" description="Low complexity" evidence="9">
    <location>
        <begin position="283"/>
        <end position="298"/>
    </location>
</feature>
<dbReference type="InParanoid" id="A0A2G5DYW3"/>
<evidence type="ECO:0000313" key="11">
    <source>
        <dbReference type="EMBL" id="PIA48698.1"/>
    </source>
</evidence>
<evidence type="ECO:0000256" key="3">
    <source>
        <dbReference type="ARBA" id="ARBA00022679"/>
    </source>
</evidence>
<evidence type="ECO:0000256" key="4">
    <source>
        <dbReference type="ARBA" id="ARBA00022723"/>
    </source>
</evidence>
<evidence type="ECO:0000256" key="9">
    <source>
        <dbReference type="SAM" id="MobiDB-lite"/>
    </source>
</evidence>
<evidence type="ECO:0000259" key="10">
    <source>
        <dbReference type="PROSITE" id="PS50089"/>
    </source>
</evidence>
<evidence type="ECO:0000256" key="6">
    <source>
        <dbReference type="ARBA" id="ARBA00022786"/>
    </source>
</evidence>
<dbReference type="GO" id="GO:0016567">
    <property type="term" value="P:protein ubiquitination"/>
    <property type="evidence" value="ECO:0007669"/>
    <property type="project" value="TreeGrafter"/>
</dbReference>
<keyword evidence="6" id="KW-0833">Ubl conjugation pathway</keyword>
<feature type="region of interest" description="Disordered" evidence="9">
    <location>
        <begin position="234"/>
        <end position="326"/>
    </location>
</feature>
<evidence type="ECO:0000256" key="5">
    <source>
        <dbReference type="ARBA" id="ARBA00022771"/>
    </source>
</evidence>
<dbReference type="FunFam" id="3.30.40.10:FF:000022">
    <property type="entry name" value="E3 ubiquitin-protein ligase RING1-like"/>
    <property type="match status" value="1"/>
</dbReference>
<sequence length="326" mass="35869">MSSSGNTHWCYSCRRPVRLRGRDAVCPYCSGGFVQELNEVEGISPLDFFGIDSDDERDQRFGVMEAFSALMRQRLAGRNRELDIRGRSGVVPDHGPGVNSGPWLIFSGQIPVHMSENGGIEVLLNGGPTVGLRRANVSDYFVGPGLDELIEQLTRNDRRGPPPAAQSAIDSMPTVKISHKHLRTDSHCPVCKERFELGTEARQMPCNHMYHSDCIVPWLVQHNSCPVCRLELPPQGSTSAHSSQSSSGGSRSGTASSNTSGRENSSESQTRRHPLSFLWPFRSSNTSTNTTNSNSNSNRSEPAASASAPLHEDNHQMHYTGWPFDY</sequence>
<evidence type="ECO:0000256" key="8">
    <source>
        <dbReference type="PROSITE-ProRule" id="PRU00175"/>
    </source>
</evidence>
<protein>
    <recommendedName>
        <fullName evidence="2">RING-type E3 ubiquitin transferase</fullName>
        <ecNumber evidence="2">2.3.2.27</ecNumber>
    </recommendedName>
</protein>
<evidence type="ECO:0000256" key="7">
    <source>
        <dbReference type="ARBA" id="ARBA00022833"/>
    </source>
</evidence>
<dbReference type="InterPro" id="IPR013083">
    <property type="entry name" value="Znf_RING/FYVE/PHD"/>
</dbReference>
<dbReference type="InterPro" id="IPR001841">
    <property type="entry name" value="Znf_RING"/>
</dbReference>
<dbReference type="STRING" id="218851.A0A2G5DYW3"/>
<dbReference type="AlphaFoldDB" id="A0A2G5DYW3"/>
<keyword evidence="5 8" id="KW-0863">Zinc-finger</keyword>
<dbReference type="Pfam" id="PF13639">
    <property type="entry name" value="zf-RING_2"/>
    <property type="match status" value="1"/>
</dbReference>